<sequence length="128" mass="13263">MESFYQATIDDSSLSSDGAVPIATEATEIDFDSLPPVDLGLSSSPPKPSAVSTTNPSSPSKTKSNKTSSQSGDSNQMLLLGIGLTVAIAALILVMGMTAYTIMRPQDTPPPRIKSLEDGKGGHVIVVN</sequence>
<dbReference type="PATRIC" id="fig|1265738.3.peg.2947"/>
<evidence type="ECO:0000313" key="4">
    <source>
        <dbReference type="Proteomes" id="UP000011991"/>
    </source>
</evidence>
<gene>
    <name evidence="3" type="ORF">RMSM_02953</name>
</gene>
<keyword evidence="3" id="KW-0723">Serine/threonine-protein kinase</keyword>
<proteinExistence type="predicted"/>
<dbReference type="RefSeq" id="WP_008696822.1">
    <property type="nucleotide sequence ID" value="NZ_ANOG01000423.1"/>
</dbReference>
<feature type="compositionally biased region" description="Low complexity" evidence="1">
    <location>
        <begin position="52"/>
        <end position="69"/>
    </location>
</feature>
<keyword evidence="3" id="KW-0418">Kinase</keyword>
<dbReference type="GO" id="GO:0004674">
    <property type="term" value="F:protein serine/threonine kinase activity"/>
    <property type="evidence" value="ECO:0007669"/>
    <property type="project" value="UniProtKB-KW"/>
</dbReference>
<accession>M5RLN9</accession>
<protein>
    <submittedName>
        <fullName evidence="3">Serine/threonine protein kinase</fullName>
    </submittedName>
</protein>
<keyword evidence="2" id="KW-0472">Membrane</keyword>
<keyword evidence="3" id="KW-0808">Transferase</keyword>
<comment type="caution">
    <text evidence="3">The sequence shown here is derived from an EMBL/GenBank/DDBJ whole genome shotgun (WGS) entry which is preliminary data.</text>
</comment>
<feature type="region of interest" description="Disordered" evidence="1">
    <location>
        <begin position="1"/>
        <end position="21"/>
    </location>
</feature>
<evidence type="ECO:0000313" key="3">
    <source>
        <dbReference type="EMBL" id="EMI20126.1"/>
    </source>
</evidence>
<dbReference type="Proteomes" id="UP000011991">
    <property type="component" value="Unassembled WGS sequence"/>
</dbReference>
<keyword evidence="4" id="KW-1185">Reference proteome</keyword>
<feature type="compositionally biased region" description="Polar residues" evidence="1">
    <location>
        <begin position="1"/>
        <end position="16"/>
    </location>
</feature>
<keyword evidence="2" id="KW-1133">Transmembrane helix</keyword>
<organism evidence="3 4">
    <name type="scientific">Rhodopirellula maiorica SM1</name>
    <dbReference type="NCBI Taxonomy" id="1265738"/>
    <lineage>
        <taxon>Bacteria</taxon>
        <taxon>Pseudomonadati</taxon>
        <taxon>Planctomycetota</taxon>
        <taxon>Planctomycetia</taxon>
        <taxon>Pirellulales</taxon>
        <taxon>Pirellulaceae</taxon>
        <taxon>Novipirellula</taxon>
    </lineage>
</organism>
<feature type="region of interest" description="Disordered" evidence="1">
    <location>
        <begin position="33"/>
        <end position="74"/>
    </location>
</feature>
<name>M5RLN9_9BACT</name>
<dbReference type="EMBL" id="ANOG01000423">
    <property type="protein sequence ID" value="EMI20126.1"/>
    <property type="molecule type" value="Genomic_DNA"/>
</dbReference>
<dbReference type="AlphaFoldDB" id="M5RLN9"/>
<evidence type="ECO:0000256" key="2">
    <source>
        <dbReference type="SAM" id="Phobius"/>
    </source>
</evidence>
<feature type="transmembrane region" description="Helical" evidence="2">
    <location>
        <begin position="77"/>
        <end position="102"/>
    </location>
</feature>
<evidence type="ECO:0000256" key="1">
    <source>
        <dbReference type="SAM" id="MobiDB-lite"/>
    </source>
</evidence>
<reference evidence="3 4" key="1">
    <citation type="journal article" date="2013" name="Mar. Genomics">
        <title>Expression of sulfatases in Rhodopirellula baltica and the diversity of sulfatases in the genus Rhodopirellula.</title>
        <authorList>
            <person name="Wegner C.E."/>
            <person name="Richter-Heitmann T."/>
            <person name="Klindworth A."/>
            <person name="Klockow C."/>
            <person name="Richter M."/>
            <person name="Achstetter T."/>
            <person name="Glockner F.O."/>
            <person name="Harder J."/>
        </authorList>
    </citation>
    <scope>NUCLEOTIDE SEQUENCE [LARGE SCALE GENOMIC DNA]</scope>
    <source>
        <strain evidence="3 4">SM1</strain>
    </source>
</reference>
<keyword evidence="2" id="KW-0812">Transmembrane</keyword>